<comment type="similarity">
    <text evidence="1">Belongs to the metallo-beta-lactamase superfamily.</text>
</comment>
<evidence type="ECO:0000259" key="5">
    <source>
        <dbReference type="SMART" id="SM00849"/>
    </source>
</evidence>
<organism evidence="6 7">
    <name type="scientific">Pseudobdellovibrio exovorus JSS</name>
    <dbReference type="NCBI Taxonomy" id="1184267"/>
    <lineage>
        <taxon>Bacteria</taxon>
        <taxon>Pseudomonadati</taxon>
        <taxon>Bdellovibrionota</taxon>
        <taxon>Bdellovibrionia</taxon>
        <taxon>Bdellovibrionales</taxon>
        <taxon>Pseudobdellovibrionaceae</taxon>
        <taxon>Pseudobdellovibrio</taxon>
    </lineage>
</organism>
<dbReference type="InterPro" id="IPR001279">
    <property type="entry name" value="Metallo-B-lactamas"/>
</dbReference>
<dbReference type="CDD" id="cd16281">
    <property type="entry name" value="metallo-hydrolase-like_MBL-fold"/>
    <property type="match status" value="1"/>
</dbReference>
<dbReference type="GO" id="GO:0046872">
    <property type="term" value="F:metal ion binding"/>
    <property type="evidence" value="ECO:0007669"/>
    <property type="project" value="UniProtKB-KW"/>
</dbReference>
<evidence type="ECO:0000313" key="6">
    <source>
        <dbReference type="EMBL" id="AGH96063.1"/>
    </source>
</evidence>
<dbReference type="KEGG" id="bex:A11Q_1847"/>
<protein>
    <submittedName>
        <fullName evidence="6">Putative metal-dependent hydrolase</fullName>
    </submittedName>
</protein>
<keyword evidence="3 6" id="KW-0378">Hydrolase</keyword>
<dbReference type="HOGENOM" id="CLU_056519_2_0_7"/>
<proteinExistence type="inferred from homology"/>
<dbReference type="Proteomes" id="UP000012040">
    <property type="component" value="Chromosome"/>
</dbReference>
<evidence type="ECO:0000256" key="2">
    <source>
        <dbReference type="ARBA" id="ARBA00022723"/>
    </source>
</evidence>
<dbReference type="OrthoDB" id="5289787at2"/>
<keyword evidence="7" id="KW-1185">Reference proteome</keyword>
<evidence type="ECO:0000313" key="7">
    <source>
        <dbReference type="Proteomes" id="UP000012040"/>
    </source>
</evidence>
<sequence length="306" mass="33517">MKTTEALTKLKLQIGPYAVGAVPTGLFALDGGAMFGTVPKVLWQKTNPADSENRIAMEARALLLKSNGRNILIDTGNGSDFIAKYGEKMGTKFGEMYGVQGDGVSLLSSLNALGLTPDDITDVILTHLHFDHAGGATCAKDGKTDGKIVPTFPKATYHVQKSNYENALKPNVREKASYLKPNFVPLMEAGVLRLVEGSQKNYLPNISLVVSDGHTVGQQVVVIEDEQTQLIYCGDVIPTSTHVRSAWIMGYDINPLVLIEEKAKVLQMTDTKTSYLYFEHDPYCDLASVEKKADSPEYQVKERFIL</sequence>
<gene>
    <name evidence="6" type="ORF">A11Q_1847</name>
</gene>
<dbReference type="GO" id="GO:0016787">
    <property type="term" value="F:hydrolase activity"/>
    <property type="evidence" value="ECO:0007669"/>
    <property type="project" value="UniProtKB-KW"/>
</dbReference>
<dbReference type="InterPro" id="IPR036866">
    <property type="entry name" value="RibonucZ/Hydroxyglut_hydro"/>
</dbReference>
<dbReference type="Pfam" id="PF00753">
    <property type="entry name" value="Lactamase_B"/>
    <property type="match status" value="1"/>
</dbReference>
<accession>M4VA35</accession>
<dbReference type="RefSeq" id="WP_015470553.1">
    <property type="nucleotide sequence ID" value="NC_020813.1"/>
</dbReference>
<keyword evidence="2" id="KW-0479">Metal-binding</keyword>
<evidence type="ECO:0000256" key="1">
    <source>
        <dbReference type="ARBA" id="ARBA00007749"/>
    </source>
</evidence>
<feature type="domain" description="Metallo-beta-lactamase" evidence="5">
    <location>
        <begin position="58"/>
        <end position="280"/>
    </location>
</feature>
<dbReference type="Gene3D" id="3.60.15.10">
    <property type="entry name" value="Ribonuclease Z/Hydroxyacylglutathione hydrolase-like"/>
    <property type="match status" value="1"/>
</dbReference>
<dbReference type="SUPFAM" id="SSF56281">
    <property type="entry name" value="Metallo-hydrolase/oxidoreductase"/>
    <property type="match status" value="1"/>
</dbReference>
<dbReference type="PANTHER" id="PTHR42978:SF6">
    <property type="entry name" value="QUORUM-QUENCHING LACTONASE YTNP-RELATED"/>
    <property type="match status" value="1"/>
</dbReference>
<evidence type="ECO:0000256" key="3">
    <source>
        <dbReference type="ARBA" id="ARBA00022801"/>
    </source>
</evidence>
<dbReference type="STRING" id="1184267.A11Q_1847"/>
<dbReference type="PATRIC" id="fig|1184267.3.peg.1870"/>
<reference evidence="6 7" key="1">
    <citation type="journal article" date="2013" name="ISME J.">
        <title>By their genes ye shall know them: genomic signatures of predatory bacteria.</title>
        <authorList>
            <person name="Pasternak Z."/>
            <person name="Pietrokovski S."/>
            <person name="Rotem O."/>
            <person name="Gophna U."/>
            <person name="Lurie-Weinberger M.N."/>
            <person name="Jurkevitch E."/>
        </authorList>
    </citation>
    <scope>NUCLEOTIDE SEQUENCE [LARGE SCALE GENOMIC DNA]</scope>
    <source>
        <strain evidence="6 7">JSS</strain>
    </source>
</reference>
<keyword evidence="4" id="KW-0862">Zinc</keyword>
<dbReference type="AlphaFoldDB" id="M4VA35"/>
<evidence type="ECO:0000256" key="4">
    <source>
        <dbReference type="ARBA" id="ARBA00022833"/>
    </source>
</evidence>
<dbReference type="PANTHER" id="PTHR42978">
    <property type="entry name" value="QUORUM-QUENCHING LACTONASE YTNP-RELATED-RELATED"/>
    <property type="match status" value="1"/>
</dbReference>
<dbReference type="eggNOG" id="COG0491">
    <property type="taxonomic scope" value="Bacteria"/>
</dbReference>
<dbReference type="SMART" id="SM00849">
    <property type="entry name" value="Lactamase_B"/>
    <property type="match status" value="1"/>
</dbReference>
<dbReference type="InterPro" id="IPR051013">
    <property type="entry name" value="MBL_superfamily_lactonases"/>
</dbReference>
<name>M4VA35_9BACT</name>
<dbReference type="EMBL" id="CP003537">
    <property type="protein sequence ID" value="AGH96063.1"/>
    <property type="molecule type" value="Genomic_DNA"/>
</dbReference>